<proteinExistence type="predicted"/>
<reference evidence="4 5" key="1">
    <citation type="submission" date="2024-08" db="EMBL/GenBank/DDBJ databases">
        <title>Whole-genome sequencing of halo(alkali)philic microorganisms from hypersaline lakes.</title>
        <authorList>
            <person name="Sorokin D.Y."/>
            <person name="Merkel A.Y."/>
            <person name="Messina E."/>
            <person name="Yakimov M."/>
        </authorList>
    </citation>
    <scope>NUCLEOTIDE SEQUENCE [LARGE SCALE GENOMIC DNA]</scope>
    <source>
        <strain evidence="4 5">AB-hyl4</strain>
    </source>
</reference>
<dbReference type="PANTHER" id="PTHR43582">
    <property type="entry name" value="LINEARMYCIN RESISTANCE ATP-BINDING PROTEIN LNRL"/>
    <property type="match status" value="1"/>
</dbReference>
<dbReference type="Gene3D" id="3.40.50.300">
    <property type="entry name" value="P-loop containing nucleotide triphosphate hydrolases"/>
    <property type="match status" value="1"/>
</dbReference>
<dbReference type="Pfam" id="PF00005">
    <property type="entry name" value="ABC_tran"/>
    <property type="match status" value="1"/>
</dbReference>
<evidence type="ECO:0000256" key="2">
    <source>
        <dbReference type="ARBA" id="ARBA00022840"/>
    </source>
</evidence>
<gene>
    <name evidence="4" type="ORF">ACERK3_02470</name>
</gene>
<accession>A0ABV4U0M1</accession>
<protein>
    <submittedName>
        <fullName evidence="4">ATP-binding cassette domain-containing protein</fullName>
    </submittedName>
</protein>
<dbReference type="SMART" id="SM00382">
    <property type="entry name" value="AAA"/>
    <property type="match status" value="1"/>
</dbReference>
<organism evidence="4 5">
    <name type="scientific">Natronomicrosphaera hydrolytica</name>
    <dbReference type="NCBI Taxonomy" id="3242702"/>
    <lineage>
        <taxon>Bacteria</taxon>
        <taxon>Pseudomonadati</taxon>
        <taxon>Planctomycetota</taxon>
        <taxon>Phycisphaerae</taxon>
        <taxon>Phycisphaerales</taxon>
        <taxon>Phycisphaeraceae</taxon>
        <taxon>Natronomicrosphaera</taxon>
    </lineage>
</organism>
<dbReference type="Proteomes" id="UP001575105">
    <property type="component" value="Unassembled WGS sequence"/>
</dbReference>
<name>A0ABV4U0M1_9BACT</name>
<dbReference type="InterPro" id="IPR003593">
    <property type="entry name" value="AAA+_ATPase"/>
</dbReference>
<keyword evidence="2 4" id="KW-0067">ATP-binding</keyword>
<comment type="caution">
    <text evidence="4">The sequence shown here is derived from an EMBL/GenBank/DDBJ whole genome shotgun (WGS) entry which is preliminary data.</text>
</comment>
<sequence>MTTTTLSNLPAIDRATIEPTPALRVAELTHCYAGQAQPALDHVSFDVQPGEIFAILGPNGSGKSTLFKILTTIMQPTADANRSVAPDAAATIFGHDVFEQPQAVRQRLGVVFQQPSLDLKLTADENLLHQGHLYGLAGRDLKQRIDDALSRFGLDDRRREPVERFSGGMRRRLELGKAMLHRPGLLLMDEPSTGLDPAARRDLWQQLDQLREQLGVTIVLTTHLMDEAERCDRLAIFNQGKLVTVDTPTRLKSAIGGDVITVEPTDGPAAAAGLADRIAARFGPWDAGGEPSVIDGHVRMEKADGPEVVAAIASAWPGEIRRLSVGQPTLEDVFLHLTGESL</sequence>
<keyword evidence="5" id="KW-1185">Reference proteome</keyword>
<evidence type="ECO:0000259" key="3">
    <source>
        <dbReference type="PROSITE" id="PS50893"/>
    </source>
</evidence>
<feature type="domain" description="ABC transporter" evidence="3">
    <location>
        <begin position="23"/>
        <end position="264"/>
    </location>
</feature>
<dbReference type="InterPro" id="IPR027417">
    <property type="entry name" value="P-loop_NTPase"/>
</dbReference>
<evidence type="ECO:0000256" key="1">
    <source>
        <dbReference type="ARBA" id="ARBA00022741"/>
    </source>
</evidence>
<dbReference type="GO" id="GO:0005524">
    <property type="term" value="F:ATP binding"/>
    <property type="evidence" value="ECO:0007669"/>
    <property type="project" value="UniProtKB-KW"/>
</dbReference>
<dbReference type="InterPro" id="IPR017871">
    <property type="entry name" value="ABC_transporter-like_CS"/>
</dbReference>
<dbReference type="PANTHER" id="PTHR43582:SF5">
    <property type="entry name" value="ABC TRANSPORTER"/>
    <property type="match status" value="1"/>
</dbReference>
<dbReference type="PROSITE" id="PS00211">
    <property type="entry name" value="ABC_TRANSPORTER_1"/>
    <property type="match status" value="1"/>
</dbReference>
<dbReference type="RefSeq" id="WP_425344080.1">
    <property type="nucleotide sequence ID" value="NZ_JBGUBD010000002.1"/>
</dbReference>
<dbReference type="SUPFAM" id="SSF52540">
    <property type="entry name" value="P-loop containing nucleoside triphosphate hydrolases"/>
    <property type="match status" value="1"/>
</dbReference>
<evidence type="ECO:0000313" key="4">
    <source>
        <dbReference type="EMBL" id="MFA9477151.1"/>
    </source>
</evidence>
<dbReference type="EMBL" id="JBGUBD010000002">
    <property type="protein sequence ID" value="MFA9477151.1"/>
    <property type="molecule type" value="Genomic_DNA"/>
</dbReference>
<dbReference type="PROSITE" id="PS50893">
    <property type="entry name" value="ABC_TRANSPORTER_2"/>
    <property type="match status" value="1"/>
</dbReference>
<dbReference type="InterPro" id="IPR003439">
    <property type="entry name" value="ABC_transporter-like_ATP-bd"/>
</dbReference>
<keyword evidence="1" id="KW-0547">Nucleotide-binding</keyword>
<evidence type="ECO:0000313" key="5">
    <source>
        <dbReference type="Proteomes" id="UP001575105"/>
    </source>
</evidence>